<dbReference type="NCBIfam" id="NF011071">
    <property type="entry name" value="PRK14501.1"/>
    <property type="match status" value="1"/>
</dbReference>
<dbReference type="InterPro" id="IPR023214">
    <property type="entry name" value="HAD_sf"/>
</dbReference>
<sequence length="723" mass="83276">MPMKLIIVSNRLPLTVTQKNDKYKITPSAGGLTTGLDSLETKMEKHWVGWPGIHFENDIAQIRIESQFRKHQFHPVYLTPDLVENYYEGYSNSIIWPSSHYFFSYVQHKDEYWEAYKEVNQLFCEKTLEIFEPGDIIWVQDYQLMLLPGLLRKVIPNACIGYFHHIPFPSYELFRCLPERSEILKGLLGADLIAFHTHSYMRHFISAIYRILKLDCVFDEIYVENRVINVDAFPMGINYQQFHDAIQEVSIKRKADKFRENFGAGKLILSVDRLDYTKGILTRLQSFDKLLADCPQYREKVSLAMIVSPSRDSVERYAHLKEEIDKAVGSINGQYSTLGWRPVYYFYRSFKFEELAALYNIADIGLVTSYRDGMNLVAKEYVASKQGKQGVLILSEMAGAAIELHDAIIVNPNNINELKEAFVEALEMPESLQAKNLEKMQAVIAKQNVGKWAKDFVQELFEVRDKNLRLQAKIIKDFRSNPVKQAYRWAKKRLLILDYDGTLSAFFSDPAAASPTPEVLQLLRNLSSDPLNKVVICSGRDRQTLDEWFGDLPIGLSAEHGTFYKTDGEWHSKAHNDEWDSEIMEIMQRTQEKTPHSKLESKETALVWHYRDVDVWLAEMRANQLINALVLPCMRCNLQIMKGNKIVEVKHSDCNKGSEASRLMEEDKYDFVLAIGDDTTDEDMFNALPATAFTIKVGKTSQVARYNLPEQSRVVPFLSRLNG</sequence>
<gene>
    <name evidence="3" type="ORF">SAMN05192581_1006146</name>
</gene>
<name>A0A1G6G2U2_BACOV</name>
<proteinExistence type="inferred from homology"/>
<dbReference type="Proteomes" id="UP000183670">
    <property type="component" value="Unassembled WGS sequence"/>
</dbReference>
<protein>
    <submittedName>
        <fullName evidence="3">Trehalose 6-phosphate synthase /trehalose 6-phosphatase</fullName>
    </submittedName>
</protein>
<dbReference type="InterPro" id="IPR036412">
    <property type="entry name" value="HAD-like_sf"/>
</dbReference>
<reference evidence="3 4" key="1">
    <citation type="submission" date="2016-10" db="EMBL/GenBank/DDBJ databases">
        <authorList>
            <person name="de Groot N.N."/>
        </authorList>
    </citation>
    <scope>NUCLEOTIDE SEQUENCE [LARGE SCALE GENOMIC DNA]</scope>
    <source>
        <strain evidence="3 4">NLAE-zl-C500</strain>
    </source>
</reference>
<dbReference type="PANTHER" id="PTHR10788">
    <property type="entry name" value="TREHALOSE-6-PHOSPHATE SYNTHASE"/>
    <property type="match status" value="1"/>
</dbReference>
<dbReference type="GO" id="GO:0003825">
    <property type="term" value="F:alpha,alpha-trehalose-phosphate synthase (UDP-forming) activity"/>
    <property type="evidence" value="ECO:0007669"/>
    <property type="project" value="TreeGrafter"/>
</dbReference>
<comment type="similarity">
    <text evidence="1">In the C-terminal section; belongs to the trehalose phosphatase family.</text>
</comment>
<dbReference type="Pfam" id="PF02358">
    <property type="entry name" value="Trehalose_PPase"/>
    <property type="match status" value="1"/>
</dbReference>
<organism evidence="3 4">
    <name type="scientific">Bacteroides ovatus</name>
    <dbReference type="NCBI Taxonomy" id="28116"/>
    <lineage>
        <taxon>Bacteria</taxon>
        <taxon>Pseudomonadati</taxon>
        <taxon>Bacteroidota</taxon>
        <taxon>Bacteroidia</taxon>
        <taxon>Bacteroidales</taxon>
        <taxon>Bacteroidaceae</taxon>
        <taxon>Bacteroides</taxon>
    </lineage>
</organism>
<evidence type="ECO:0000256" key="2">
    <source>
        <dbReference type="ARBA" id="ARBA00008799"/>
    </source>
</evidence>
<dbReference type="Pfam" id="PF00982">
    <property type="entry name" value="Glyco_transf_20"/>
    <property type="match status" value="1"/>
</dbReference>
<dbReference type="InterPro" id="IPR001830">
    <property type="entry name" value="Glyco_trans_20"/>
</dbReference>
<dbReference type="CDD" id="cd01627">
    <property type="entry name" value="HAD_TPP"/>
    <property type="match status" value="1"/>
</dbReference>
<dbReference type="InterPro" id="IPR003337">
    <property type="entry name" value="Trehalose_PPase"/>
</dbReference>
<dbReference type="PANTHER" id="PTHR10788:SF106">
    <property type="entry name" value="BCDNA.GH08860"/>
    <property type="match status" value="1"/>
</dbReference>
<dbReference type="Gene3D" id="3.40.50.1000">
    <property type="entry name" value="HAD superfamily/HAD-like"/>
    <property type="match status" value="1"/>
</dbReference>
<dbReference type="SUPFAM" id="SSF56784">
    <property type="entry name" value="HAD-like"/>
    <property type="match status" value="1"/>
</dbReference>
<dbReference type="GO" id="GO:0005829">
    <property type="term" value="C:cytosol"/>
    <property type="evidence" value="ECO:0007669"/>
    <property type="project" value="TreeGrafter"/>
</dbReference>
<dbReference type="Gene3D" id="3.30.70.1020">
    <property type="entry name" value="Trehalose-6-phosphate phosphatase related protein, domain 2"/>
    <property type="match status" value="1"/>
</dbReference>
<dbReference type="NCBIfam" id="TIGR00685">
    <property type="entry name" value="T6PP"/>
    <property type="match status" value="1"/>
</dbReference>
<comment type="similarity">
    <text evidence="2">Belongs to the glycosyltransferase 20 family.</text>
</comment>
<evidence type="ECO:0000313" key="4">
    <source>
        <dbReference type="Proteomes" id="UP000183670"/>
    </source>
</evidence>
<evidence type="ECO:0000256" key="1">
    <source>
        <dbReference type="ARBA" id="ARBA00006330"/>
    </source>
</evidence>
<dbReference type="GO" id="GO:0005992">
    <property type="term" value="P:trehalose biosynthetic process"/>
    <property type="evidence" value="ECO:0007669"/>
    <property type="project" value="InterPro"/>
</dbReference>
<dbReference type="SUPFAM" id="SSF53756">
    <property type="entry name" value="UDP-Glycosyltransferase/glycogen phosphorylase"/>
    <property type="match status" value="1"/>
</dbReference>
<accession>A0A1G6G2U2</accession>
<evidence type="ECO:0000313" key="3">
    <source>
        <dbReference type="EMBL" id="SDB76153.1"/>
    </source>
</evidence>
<dbReference type="AlphaFoldDB" id="A0A1G6G2U2"/>
<dbReference type="EMBL" id="FMYE01000006">
    <property type="protein sequence ID" value="SDB76153.1"/>
    <property type="molecule type" value="Genomic_DNA"/>
</dbReference>
<dbReference type="GO" id="GO:0004805">
    <property type="term" value="F:trehalose-phosphatase activity"/>
    <property type="evidence" value="ECO:0007669"/>
    <property type="project" value="TreeGrafter"/>
</dbReference>
<dbReference type="Gene3D" id="3.40.50.2000">
    <property type="entry name" value="Glycogen Phosphorylase B"/>
    <property type="match status" value="2"/>
</dbReference>
<dbReference type="NCBIfam" id="TIGR01484">
    <property type="entry name" value="HAD-SF-IIB"/>
    <property type="match status" value="1"/>
</dbReference>
<dbReference type="CDD" id="cd03788">
    <property type="entry name" value="GT20_TPS"/>
    <property type="match status" value="1"/>
</dbReference>
<dbReference type="InterPro" id="IPR006379">
    <property type="entry name" value="HAD-SF_hydro_IIB"/>
</dbReference>